<evidence type="ECO:0000259" key="2">
    <source>
        <dbReference type="PROSITE" id="PS50076"/>
    </source>
</evidence>
<name>A0ABS2GLU6_9FIRM</name>
<comment type="caution">
    <text evidence="3">The sequence shown here is derived from an EMBL/GenBank/DDBJ whole genome shotgun (WGS) entry which is preliminary data.</text>
</comment>
<evidence type="ECO:0000313" key="3">
    <source>
        <dbReference type="EMBL" id="MBM6923452.1"/>
    </source>
</evidence>
<dbReference type="RefSeq" id="WP_204720879.1">
    <property type="nucleotide sequence ID" value="NZ_JACSNR010000006.1"/>
</dbReference>
<protein>
    <recommendedName>
        <fullName evidence="2">J domain-containing protein</fullName>
    </recommendedName>
</protein>
<dbReference type="InterPro" id="IPR036869">
    <property type="entry name" value="J_dom_sf"/>
</dbReference>
<sequence length="1042" mass="120818">MNIWEILGIEPTRDQGAVRRAYAAAAARYNPEEHPEEFLAVRQAYEQALAFARSAEEPAEVPELPELTMSAQPLPAMEPGSRTAATGGFTLELEPEGSRQPDFPELERFRELYASKQRRDRKQWDLWFTSPEFLAVYRDPAFTAALHQAVEELKEEFPLCKEFQTALAVAYRYRAIVYQDHTEFELEEGAGFEGLQEILQIAVQGPLVRKLQGNDVTLSVAYADYEELMDLARNSVWNSQTLDQLHWILNRYLMAHLREKSTGNIKTERCVISLRILEFYFDSQPLPEEVYEVLWRVLSLDSVKMGRAKIFYGRLREIVEQKAPAVCEEQERFVELRTAYHDLGSDIPWVGGDDSPRGRELVEQFLAREDFQRAIRSRSFVREEMLPHWCSWYIHPYLIRRISEIFEADPTLPYAREVVQSVREAERQHELDLQRREEQERLAQRALEEIRPENCALSDPLFLRYFLQTAFYWAEGQGQQNLYGLLEQDFPSNEGWNRRLAQENFTRTIPLTQTITDEQGQTTEQTLEIQIQFHQYYVEYRLNGEELCNPLLPFWGISGIEDDEIFFLLLPVLSAYQDEYQDVTAYLRERLGHLQLPEELPGRIAEALAGEVACLAPTENGTAILRPARFYRESETDCCCCAWYGNGRLLVSRRKGQELVLLQEFCRWDVTSLDQAARIAQDTFDEVFQPARDLEGIGLCRHLYVEYSGLPSEEYEGEAITPELLEQLLEKFEIKTVTRLEVNHELVLLWSKRSFFNREVPGVCALLRFDDASSSWGALLSDWNSYLYAEADTVPQIPFRLGFLPDYAAHQTPKKPIDALVALLHGVKDGNGRWSDKVYLYNQESSYYFAKRALGGFSIERSGGPLLRRKYVIPKIPTRFAWRQPGGPLTVQEMDAAARFALVDQMARFELGALDYLSMTWEFPEEGTVHLVLLHEQDDSGRRDQLVLIRDNAQSIEYLVGNKEEYMEREGKVPKAPFGGRMIPRYLLHYDFVLIRDFLDLFFLSLPRIDSLVRNNYAAFAYGPKHLTQLGFEEHRRRLLEP</sequence>
<dbReference type="EMBL" id="JACSNR010000006">
    <property type="protein sequence ID" value="MBM6923452.1"/>
    <property type="molecule type" value="Genomic_DNA"/>
</dbReference>
<reference evidence="3 4" key="1">
    <citation type="journal article" date="2021" name="Sci. Rep.">
        <title>The distribution of antibiotic resistance genes in chicken gut microbiota commensals.</title>
        <authorList>
            <person name="Juricova H."/>
            <person name="Matiasovicova J."/>
            <person name="Kubasova T."/>
            <person name="Cejkova D."/>
            <person name="Rychlik I."/>
        </authorList>
    </citation>
    <scope>NUCLEOTIDE SEQUENCE [LARGE SCALE GENOMIC DNA]</scope>
    <source>
        <strain evidence="3 4">An564</strain>
    </source>
</reference>
<feature type="domain" description="J" evidence="2">
    <location>
        <begin position="2"/>
        <end position="53"/>
    </location>
</feature>
<dbReference type="PROSITE" id="PS50076">
    <property type="entry name" value="DNAJ_2"/>
    <property type="match status" value="1"/>
</dbReference>
<organism evidence="3 4">
    <name type="scientific">Hydrogenoanaerobacterium saccharovorans</name>
    <dbReference type="NCBI Taxonomy" id="474960"/>
    <lineage>
        <taxon>Bacteria</taxon>
        <taxon>Bacillati</taxon>
        <taxon>Bacillota</taxon>
        <taxon>Clostridia</taxon>
        <taxon>Eubacteriales</taxon>
        <taxon>Oscillospiraceae</taxon>
        <taxon>Hydrogenoanaerobacterium</taxon>
    </lineage>
</organism>
<evidence type="ECO:0000313" key="4">
    <source>
        <dbReference type="Proteomes" id="UP000724149"/>
    </source>
</evidence>
<proteinExistence type="predicted"/>
<gene>
    <name evidence="3" type="ORF">H9X81_07095</name>
</gene>
<dbReference type="Proteomes" id="UP000724149">
    <property type="component" value="Unassembled WGS sequence"/>
</dbReference>
<evidence type="ECO:0000256" key="1">
    <source>
        <dbReference type="ARBA" id="ARBA00022705"/>
    </source>
</evidence>
<keyword evidence="4" id="KW-1185">Reference proteome</keyword>
<accession>A0ABS2GLU6</accession>
<keyword evidence="1" id="KW-0235">DNA replication</keyword>
<dbReference type="SUPFAM" id="SSF46565">
    <property type="entry name" value="Chaperone J-domain"/>
    <property type="match status" value="1"/>
</dbReference>
<dbReference type="InterPro" id="IPR001623">
    <property type="entry name" value="DnaJ_domain"/>
</dbReference>